<reference evidence="2" key="1">
    <citation type="journal article" date="2014" name="Soil Biol. Biochem.">
        <title>Structure and function of bacterial communities in ageing soils: Insights from the Mendocino ecological staircase.</title>
        <authorList>
            <person name="Uroz S."/>
            <person name="Tech J.J."/>
            <person name="Sawaya N.A."/>
            <person name="Frey-Klett P."/>
            <person name="Leveau J.H.J."/>
        </authorList>
    </citation>
    <scope>NUCLEOTIDE SEQUENCE [LARGE SCALE GENOMIC DNA]</scope>
    <source>
        <strain evidence="2">Cal35</strain>
    </source>
</reference>
<dbReference type="RefSeq" id="WP_038486208.1">
    <property type="nucleotide sequence ID" value="NZ_CP009962.1"/>
</dbReference>
<dbReference type="STRING" id="279058.LT85_1042"/>
<evidence type="ECO:0000313" key="2">
    <source>
        <dbReference type="Proteomes" id="UP000030302"/>
    </source>
</evidence>
<organism evidence="1 2">
    <name type="scientific">Collimonas arenae</name>
    <dbReference type="NCBI Taxonomy" id="279058"/>
    <lineage>
        <taxon>Bacteria</taxon>
        <taxon>Pseudomonadati</taxon>
        <taxon>Pseudomonadota</taxon>
        <taxon>Betaproteobacteria</taxon>
        <taxon>Burkholderiales</taxon>
        <taxon>Oxalobacteraceae</taxon>
        <taxon>Collimonas</taxon>
    </lineage>
</organism>
<dbReference type="KEGG" id="care:LT85_1042"/>
<keyword evidence="2" id="KW-1185">Reference proteome</keyword>
<protein>
    <submittedName>
        <fullName evidence="1">Uncharacterized protein</fullName>
    </submittedName>
</protein>
<accession>A0A0A1F8V5</accession>
<name>A0A0A1F8V5_9BURK</name>
<gene>
    <name evidence="1" type="ORF">LT85_1042</name>
</gene>
<dbReference type="HOGENOM" id="CLU_2933362_0_0_4"/>
<dbReference type="EMBL" id="CP009962">
    <property type="protein sequence ID" value="AIY40200.1"/>
    <property type="molecule type" value="Genomic_DNA"/>
</dbReference>
<dbReference type="Proteomes" id="UP000030302">
    <property type="component" value="Chromosome"/>
</dbReference>
<dbReference type="AlphaFoldDB" id="A0A0A1F8V5"/>
<sequence>MLISAKRKTIAQLAAELRDKKAVHEILSMQGRPNAEIAAARIEYNAAHEALEQSMPNHRL</sequence>
<proteinExistence type="predicted"/>
<evidence type="ECO:0000313" key="1">
    <source>
        <dbReference type="EMBL" id="AIY40200.1"/>
    </source>
</evidence>